<organism evidence="2 3">
    <name type="scientific">Novosphingobium sediminicola</name>
    <dbReference type="NCBI Taxonomy" id="563162"/>
    <lineage>
        <taxon>Bacteria</taxon>
        <taxon>Pseudomonadati</taxon>
        <taxon>Pseudomonadota</taxon>
        <taxon>Alphaproteobacteria</taxon>
        <taxon>Sphingomonadales</taxon>
        <taxon>Sphingomonadaceae</taxon>
        <taxon>Novosphingobium</taxon>
    </lineage>
</organism>
<evidence type="ECO:0000313" key="3">
    <source>
        <dbReference type="Proteomes" id="UP000548867"/>
    </source>
</evidence>
<evidence type="ECO:0000256" key="1">
    <source>
        <dbReference type="SAM" id="Phobius"/>
    </source>
</evidence>
<dbReference type="Proteomes" id="UP000548867">
    <property type="component" value="Unassembled WGS sequence"/>
</dbReference>
<sequence length="47" mass="5184">MSEPINMDASKMEERKRIIAGRNKALGLVLLGLVVLFFAITIAKMGH</sequence>
<dbReference type="AlphaFoldDB" id="A0A7W6CGA8"/>
<name>A0A7W6CGA8_9SPHN</name>
<comment type="caution">
    <text evidence="2">The sequence shown here is derived from an EMBL/GenBank/DDBJ whole genome shotgun (WGS) entry which is preliminary data.</text>
</comment>
<protein>
    <submittedName>
        <fullName evidence="2">Uncharacterized protein</fullName>
    </submittedName>
</protein>
<keyword evidence="1" id="KW-1133">Transmembrane helix</keyword>
<dbReference type="RefSeq" id="WP_183627045.1">
    <property type="nucleotide sequence ID" value="NZ_JACIDX010000011.1"/>
</dbReference>
<proteinExistence type="predicted"/>
<keyword evidence="1" id="KW-0812">Transmembrane</keyword>
<keyword evidence="3" id="KW-1185">Reference proteome</keyword>
<dbReference type="EMBL" id="JACIDX010000011">
    <property type="protein sequence ID" value="MBB3956013.1"/>
    <property type="molecule type" value="Genomic_DNA"/>
</dbReference>
<accession>A0A7W6CGA8</accession>
<evidence type="ECO:0000313" key="2">
    <source>
        <dbReference type="EMBL" id="MBB3956013.1"/>
    </source>
</evidence>
<feature type="transmembrane region" description="Helical" evidence="1">
    <location>
        <begin position="25"/>
        <end position="43"/>
    </location>
</feature>
<gene>
    <name evidence="2" type="ORF">GGR38_002970</name>
</gene>
<reference evidence="2 3" key="1">
    <citation type="submission" date="2020-08" db="EMBL/GenBank/DDBJ databases">
        <title>Genomic Encyclopedia of Type Strains, Phase IV (KMG-IV): sequencing the most valuable type-strain genomes for metagenomic binning, comparative biology and taxonomic classification.</title>
        <authorList>
            <person name="Goeker M."/>
        </authorList>
    </citation>
    <scope>NUCLEOTIDE SEQUENCE [LARGE SCALE GENOMIC DNA]</scope>
    <source>
        <strain evidence="2 3">DSM 27057</strain>
    </source>
</reference>
<keyword evidence="1" id="KW-0472">Membrane</keyword>